<evidence type="ECO:0000313" key="1">
    <source>
        <dbReference type="EMBL" id="MFM0521775.1"/>
    </source>
</evidence>
<dbReference type="EMBL" id="JAQQDB010000039">
    <property type="protein sequence ID" value="MFM0521775.1"/>
    <property type="molecule type" value="Genomic_DNA"/>
</dbReference>
<comment type="caution">
    <text evidence="1">The sequence shown here is derived from an EMBL/GenBank/DDBJ whole genome shotgun (WGS) entry which is preliminary data.</text>
</comment>
<accession>A0ABW9CWQ5</accession>
<sequence>MPDVPSDQMIKKALSITGRFEDSDNPFGAVSGNFDGMGISLGVLQWNIGSNSLQPLLRDTPEPTIKRLCPKCGADLLEAAKQPAAKGLDIVRAWQPGGILPPAYKKELRALAESNDFVEQQIRAANEVAGRANRKCVEWCGVWKIDPDIHAFCWFFDVYTQNGGVSSLTAMQVKEFQKKSSNLDMVIQWLQSRAKTESGYRDANRNAGIWSPKAMPMNVTLLFAASYLRSQLSRVQWRVDAMNRKGTLAIGHGWVHGTEWTIDFNAPPPD</sequence>
<evidence type="ECO:0000313" key="2">
    <source>
        <dbReference type="Proteomes" id="UP001629462"/>
    </source>
</evidence>
<protein>
    <submittedName>
        <fullName evidence="1">Uncharacterized protein</fullName>
    </submittedName>
</protein>
<dbReference type="RefSeq" id="WP_250487224.1">
    <property type="nucleotide sequence ID" value="NZ_JAQQDB010000039.1"/>
</dbReference>
<proteinExistence type="predicted"/>
<dbReference type="Proteomes" id="UP001629462">
    <property type="component" value="Unassembled WGS sequence"/>
</dbReference>
<reference evidence="1 2" key="1">
    <citation type="journal article" date="2024" name="Chem. Sci.">
        <title>Discovery of megapolipeptins by genome mining of a Burkholderiales bacteria collection.</title>
        <authorList>
            <person name="Paulo B.S."/>
            <person name="Recchia M.J.J."/>
            <person name="Lee S."/>
            <person name="Fergusson C.H."/>
            <person name="Romanowski S.B."/>
            <person name="Hernandez A."/>
            <person name="Krull N."/>
            <person name="Liu D.Y."/>
            <person name="Cavanagh H."/>
            <person name="Bos A."/>
            <person name="Gray C.A."/>
            <person name="Murphy B.T."/>
            <person name="Linington R.G."/>
            <person name="Eustaquio A.S."/>
        </authorList>
    </citation>
    <scope>NUCLEOTIDE SEQUENCE [LARGE SCALE GENOMIC DNA]</scope>
    <source>
        <strain evidence="1 2">RL17-374-BIF-D</strain>
    </source>
</reference>
<name>A0ABW9CWQ5_9BURK</name>
<organism evidence="1 2">
    <name type="scientific">Caballeronia jiangsuensis</name>
    <dbReference type="NCBI Taxonomy" id="1458357"/>
    <lineage>
        <taxon>Bacteria</taxon>
        <taxon>Pseudomonadati</taxon>
        <taxon>Pseudomonadota</taxon>
        <taxon>Betaproteobacteria</taxon>
        <taxon>Burkholderiales</taxon>
        <taxon>Burkholderiaceae</taxon>
        <taxon>Caballeronia</taxon>
    </lineage>
</organism>
<keyword evidence="2" id="KW-1185">Reference proteome</keyword>
<gene>
    <name evidence="1" type="ORF">PQR08_30570</name>
</gene>